<feature type="compositionally biased region" description="Basic and acidic residues" evidence="1">
    <location>
        <begin position="275"/>
        <end position="314"/>
    </location>
</feature>
<evidence type="ECO:0000313" key="4">
    <source>
        <dbReference type="EMBL" id="EEJ51449.1"/>
    </source>
</evidence>
<protein>
    <recommendedName>
        <fullName evidence="3">VWFA domain-containing protein</fullName>
    </recommendedName>
</protein>
<dbReference type="InParanoid" id="C2KXQ4"/>
<organism evidence="4 5">
    <name type="scientific">Oribacterium sinus F0268</name>
    <dbReference type="NCBI Taxonomy" id="585501"/>
    <lineage>
        <taxon>Bacteria</taxon>
        <taxon>Bacillati</taxon>
        <taxon>Bacillota</taxon>
        <taxon>Clostridia</taxon>
        <taxon>Lachnospirales</taxon>
        <taxon>Lachnospiraceae</taxon>
        <taxon>Oribacterium</taxon>
    </lineage>
</organism>
<accession>C2KXQ4</accession>
<comment type="caution">
    <text evidence="4">The sequence shown here is derived from an EMBL/GenBank/DDBJ whole genome shotgun (WGS) entry which is preliminary data.</text>
</comment>
<gene>
    <name evidence="4" type="ORF">HMPREF6123_1273</name>
</gene>
<evidence type="ECO:0000313" key="5">
    <source>
        <dbReference type="Proteomes" id="UP000004121"/>
    </source>
</evidence>
<evidence type="ECO:0000259" key="3">
    <source>
        <dbReference type="PROSITE" id="PS50234"/>
    </source>
</evidence>
<dbReference type="OrthoDB" id="2204308at2"/>
<keyword evidence="2" id="KW-0812">Transmembrane</keyword>
<dbReference type="Gene3D" id="3.40.50.410">
    <property type="entry name" value="von Willebrand factor, type A domain"/>
    <property type="match status" value="1"/>
</dbReference>
<feature type="transmembrane region" description="Helical" evidence="2">
    <location>
        <begin position="1675"/>
        <end position="1695"/>
    </location>
</feature>
<dbReference type="HOGENOM" id="CLU_235086_0_0_9"/>
<feature type="region of interest" description="Disordered" evidence="1">
    <location>
        <begin position="257"/>
        <end position="317"/>
    </location>
</feature>
<keyword evidence="2" id="KW-1133">Transmembrane helix</keyword>
<sequence>MKNYRRNNYIGKMKKGFKQKLSLLMIACLLFTGYRGLTISGRADSSHTEQNNEIEVSGTQVKVQLLGADLRRAATEAILKGEKVGKSNLRSYSKDQELATEFEEYFDGEKEIYNIPLNSIAENLEESLNAEEAGLQIYVERDAKDLDRLVRKESKESLLLYSKESAVAGLLPKKEEATTVSLTEEEKASDSNLERNTELTGSELITFVYENKSTERMTFQLSVDGNKYPKVTVASKTSLFKQFLGDAKKAQAEAKNAKATEAKVESTEAQTVEASKVEESSAEAKQEAAESKATAETKATEESKASEEARKDDSEVAIVSTAAEATEAVAESAEAKAEVKAEDSEEATEAKVEATKAEVKETAAKAETAQAEKATEAQKAVVEDSSLLKDITEHSEEILPELQSIRFTQYSLNELGRKSQNVEIEGFGNVQVFYDEAAFDGDVVLEAKRLFKPEEEAEGEKLTKEQVKVLKEHSIYDDAASLDIRFVDKKDSNVEVEPKSPVSVRISIDKKALPAEVSSDAISIHHLVENDETKAIEKVEVVVQSLKAKNEEATELNETTEPLVKEENKEETITKEFVVDSFSLYQINWNDSAVQYCPPIIFHYVDKNFNEIGPTVRTVKTYKTGLEKYIKKEESDPKTWQLEVPGDAQGDINIFDKSNKSGEAYKTFNGYDFLAAYPYRPGLDNLDKIVNGHTNDYFDINYKYNQDANTKYNGNFRSGISKIDNLGYIIDGQRYVWYTLRKGTGHYEKNCAYEFYFVYDLENKTGQTIQDEHEESNEKYITNNLDGTYDLTLTAKTSYKNKEKLDVVFLVDTTRSMNLPFGTENGLARYTSNDYETTGNSRKAKVNEQINKLVDSLSQNENYDLQYALVGFGGNRTVNVADNRFVYNNVSVMDANGNEIKKYSVPIIGENDLTIEDTPYNDAEIYGYTKNAAEFKQRLKSLPENQGEVDGRNYSAGIIGLRYVLDGFGKTAIANDKIRDGNAPRSDAKKIYIMISDGDPTYSYTATDGLYDDTIMRFKFGNDRFQYEKNLAKGYTYGNGRDFSRVGLNQARGYLAQVGGYSAFYTIGVGNQQNWKHLRELTEEHGYDLDPKWANIGNRKYIRSGSPLAKGADGQIFDGSTPEELAKSFNQLSNKIAPKKATNITIKDTFSENVDLVANTELVAEIYKLKENNVEADGNALIPAEYNKLGLNKLVTEKHWNSVKNRQEISLETDPKNFELPAGYEIRLTAKIKPSKIAYEKLRKGLAETDQGMKRTDLNDIYRTYLNGRIYGDANKYGASTDIHGLFTNDEAKFNYSWRGQPQEKPYNKPIVKVQSRDFKIEKQIVGLDGNGYITSDNKSKNKGENTASGFTKLGVEILKDIKFTVYEIQDDGTEKEYVSFKLYQDGSNEDQSKEGIIKVGDITVKRHQVEYIKEYDRLSLGYTITGLDPSKKYKVKETVSGKSYQYINVSENFANLKYEFKESSNDSNEEGFKLTDGKVVTVKNTYEKENPKKKVTIEKKVKNIYTGNYLTSEEDKTTFDFYLRLYHPRHKVNGETVNGDPLSKTEMEDVLKSFPSNIRSKIIDIVEIPPNQTTTPKKYAFHFQLKANQKLEFELDENLDYDYAEKVLPGYLEPGISVDEVGKTIGRVCSVVIENHDDTNWYTCFRFSAKTDYYVTFVNKANKIAPATGIVRDITPYLFGIFGFVAMAGAYLTISKKRREA</sequence>
<dbReference type="EMBL" id="ACKX01000124">
    <property type="protein sequence ID" value="EEJ51449.1"/>
    <property type="molecule type" value="Genomic_DNA"/>
</dbReference>
<dbReference type="InterPro" id="IPR036465">
    <property type="entry name" value="vWFA_dom_sf"/>
</dbReference>
<feature type="compositionally biased region" description="Basic and acidic residues" evidence="1">
    <location>
        <begin position="333"/>
        <end position="355"/>
    </location>
</feature>
<reference evidence="4 5" key="1">
    <citation type="submission" date="2009-04" db="EMBL/GenBank/DDBJ databases">
        <authorList>
            <person name="Qin X."/>
            <person name="Bachman B."/>
            <person name="Battles P."/>
            <person name="Bell A."/>
            <person name="Bess C."/>
            <person name="Bickham C."/>
            <person name="Chaboub L."/>
            <person name="Chen D."/>
            <person name="Coyle M."/>
            <person name="Deiros D.R."/>
            <person name="Dinh H."/>
            <person name="Forbes L."/>
            <person name="Fowler G."/>
            <person name="Francisco L."/>
            <person name="Fu Q."/>
            <person name="Gubbala S."/>
            <person name="Hale W."/>
            <person name="Han Y."/>
            <person name="Hemphill L."/>
            <person name="Highlander S.K."/>
            <person name="Hirani K."/>
            <person name="Hogues M."/>
            <person name="Jackson L."/>
            <person name="Jakkamsetti A."/>
            <person name="Javaid M."/>
            <person name="Jiang H."/>
            <person name="Korchina V."/>
            <person name="Kovar C."/>
            <person name="Lara F."/>
            <person name="Lee S."/>
            <person name="Mata R."/>
            <person name="Mathew T."/>
            <person name="Moen C."/>
            <person name="Morales K."/>
            <person name="Munidasa M."/>
            <person name="Nazareth L."/>
            <person name="Ngo R."/>
            <person name="Nguyen L."/>
            <person name="Okwuonu G."/>
            <person name="Ongeri F."/>
            <person name="Patil S."/>
            <person name="Petrosino J."/>
            <person name="Pham C."/>
            <person name="Pham P."/>
            <person name="Pu L.-L."/>
            <person name="Puazo M."/>
            <person name="Raj R."/>
            <person name="Reid J."/>
            <person name="Rouhana J."/>
            <person name="Saada N."/>
            <person name="Shang Y."/>
            <person name="Simmons D."/>
            <person name="Thornton R."/>
            <person name="Warren J."/>
            <person name="Weissenberger G."/>
            <person name="Zhang J."/>
            <person name="Zhang L."/>
            <person name="Zhou C."/>
            <person name="Zhu D."/>
            <person name="Muzny D."/>
            <person name="Worley K."/>
            <person name="Gibbs R."/>
        </authorList>
    </citation>
    <scope>NUCLEOTIDE SEQUENCE [LARGE SCALE GENOMIC DNA]</scope>
    <source>
        <strain evidence="4 5">F0268</strain>
    </source>
</reference>
<dbReference type="eggNOG" id="COG2304">
    <property type="taxonomic scope" value="Bacteria"/>
</dbReference>
<feature type="compositionally biased region" description="Basic and acidic residues" evidence="1">
    <location>
        <begin position="257"/>
        <end position="266"/>
    </location>
</feature>
<keyword evidence="2" id="KW-0472">Membrane</keyword>
<dbReference type="InterPro" id="IPR002035">
    <property type="entry name" value="VWF_A"/>
</dbReference>
<proteinExistence type="predicted"/>
<dbReference type="STRING" id="585501.HMPREF6123_1273"/>
<dbReference type="SUPFAM" id="SSF53300">
    <property type="entry name" value="vWA-like"/>
    <property type="match status" value="1"/>
</dbReference>
<dbReference type="Proteomes" id="UP000004121">
    <property type="component" value="Unassembled WGS sequence"/>
</dbReference>
<feature type="region of interest" description="Disordered" evidence="1">
    <location>
        <begin position="329"/>
        <end position="355"/>
    </location>
</feature>
<feature type="domain" description="VWFA" evidence="3">
    <location>
        <begin position="806"/>
        <end position="1132"/>
    </location>
</feature>
<dbReference type="RefSeq" id="WP_007158194.1">
    <property type="nucleotide sequence ID" value="NZ_GG668537.1"/>
</dbReference>
<evidence type="ECO:0000256" key="2">
    <source>
        <dbReference type="SAM" id="Phobius"/>
    </source>
</evidence>
<dbReference type="PROSITE" id="PS50234">
    <property type="entry name" value="VWFA"/>
    <property type="match status" value="1"/>
</dbReference>
<evidence type="ECO:0000256" key="1">
    <source>
        <dbReference type="SAM" id="MobiDB-lite"/>
    </source>
</evidence>
<keyword evidence="5" id="KW-1185">Reference proteome</keyword>
<name>C2KXQ4_9FIRM</name>